<evidence type="ECO:0000256" key="20">
    <source>
        <dbReference type="ARBA" id="ARBA00034003"/>
    </source>
</evidence>
<dbReference type="OrthoDB" id="9802472at2"/>
<evidence type="ECO:0000256" key="21">
    <source>
        <dbReference type="SAM" id="MobiDB-lite"/>
    </source>
</evidence>
<feature type="compositionally biased region" description="Basic and acidic residues" evidence="21">
    <location>
        <begin position="518"/>
        <end position="535"/>
    </location>
</feature>
<evidence type="ECO:0000256" key="4">
    <source>
        <dbReference type="ARBA" id="ARBA00022679"/>
    </source>
</evidence>
<dbReference type="Gene3D" id="3.30.470.30">
    <property type="entry name" value="DNA ligase/mRNA capping enzyme"/>
    <property type="match status" value="1"/>
</dbReference>
<keyword evidence="14" id="KW-0238">DNA-binding</keyword>
<dbReference type="SUPFAM" id="SSF56091">
    <property type="entry name" value="DNA ligase/mRNA capping enzyme, catalytic domain"/>
    <property type="match status" value="1"/>
</dbReference>
<evidence type="ECO:0000256" key="1">
    <source>
        <dbReference type="ARBA" id="ARBA00001936"/>
    </source>
</evidence>
<evidence type="ECO:0000313" key="24">
    <source>
        <dbReference type="Proteomes" id="UP000198771"/>
    </source>
</evidence>
<dbReference type="EMBL" id="FMXO01000012">
    <property type="protein sequence ID" value="SDB45527.1"/>
    <property type="molecule type" value="Genomic_DNA"/>
</dbReference>
<keyword evidence="18" id="KW-0511">Multifunctional enzyme</keyword>
<keyword evidence="13" id="KW-0239">DNA-directed DNA polymerase</keyword>
<keyword evidence="6" id="KW-0540">Nuclease</keyword>
<name>A0A1G6DK07_9BACT</name>
<keyword evidence="17" id="KW-0464">Manganese</keyword>
<reference evidence="23 24" key="1">
    <citation type="submission" date="2016-10" db="EMBL/GenBank/DDBJ databases">
        <authorList>
            <person name="de Groot N.N."/>
        </authorList>
    </citation>
    <scope>NUCLEOTIDE SEQUENCE [LARGE SCALE GENOMIC DNA]</scope>
    <source>
        <strain evidence="23 24">ASO4-2</strain>
    </source>
</reference>
<dbReference type="InterPro" id="IPR014145">
    <property type="entry name" value="LigD_pol_dom"/>
</dbReference>
<proteinExistence type="predicted"/>
<evidence type="ECO:0000256" key="12">
    <source>
        <dbReference type="ARBA" id="ARBA00022840"/>
    </source>
</evidence>
<evidence type="ECO:0000256" key="2">
    <source>
        <dbReference type="ARBA" id="ARBA00012727"/>
    </source>
</evidence>
<dbReference type="CDD" id="cd07971">
    <property type="entry name" value="OBF_DNA_ligase_LigD"/>
    <property type="match status" value="1"/>
</dbReference>
<feature type="region of interest" description="Disordered" evidence="21">
    <location>
        <begin position="186"/>
        <end position="223"/>
    </location>
</feature>
<feature type="domain" description="ATP-dependent DNA ligase family profile" evidence="22">
    <location>
        <begin position="311"/>
        <end position="435"/>
    </location>
</feature>
<evidence type="ECO:0000256" key="10">
    <source>
        <dbReference type="ARBA" id="ARBA00022801"/>
    </source>
</evidence>
<dbReference type="InterPro" id="IPR012340">
    <property type="entry name" value="NA-bd_OB-fold"/>
</dbReference>
<keyword evidence="9" id="KW-0227">DNA damage</keyword>
<keyword evidence="11" id="KW-0269">Exonuclease</keyword>
<dbReference type="Pfam" id="PF13298">
    <property type="entry name" value="LigD_N"/>
    <property type="match status" value="1"/>
</dbReference>
<dbReference type="NCBIfam" id="NF004628">
    <property type="entry name" value="PRK05972.1"/>
    <property type="match status" value="1"/>
</dbReference>
<dbReference type="NCBIfam" id="TIGR02779">
    <property type="entry name" value="NHEJ_ligase_lig"/>
    <property type="match status" value="1"/>
</dbReference>
<evidence type="ECO:0000256" key="18">
    <source>
        <dbReference type="ARBA" id="ARBA00023268"/>
    </source>
</evidence>
<dbReference type="InterPro" id="IPR052171">
    <property type="entry name" value="NHEJ_LigD"/>
</dbReference>
<dbReference type="AlphaFoldDB" id="A0A1G6DK07"/>
<keyword evidence="5" id="KW-0548">Nucleotidyltransferase</keyword>
<dbReference type="NCBIfam" id="TIGR02777">
    <property type="entry name" value="LigD_PE_dom"/>
    <property type="match status" value="1"/>
</dbReference>
<dbReference type="Gene3D" id="3.30.1490.70">
    <property type="match status" value="1"/>
</dbReference>
<dbReference type="GO" id="GO:0046872">
    <property type="term" value="F:metal ion binding"/>
    <property type="evidence" value="ECO:0007669"/>
    <property type="project" value="UniProtKB-KW"/>
</dbReference>
<dbReference type="InterPro" id="IPR014146">
    <property type="entry name" value="LigD_ligase_dom"/>
</dbReference>
<dbReference type="InterPro" id="IPR033651">
    <property type="entry name" value="PaeLigD_Pol-like"/>
</dbReference>
<dbReference type="RefSeq" id="WP_092121484.1">
    <property type="nucleotide sequence ID" value="NZ_FMXO01000012.1"/>
</dbReference>
<dbReference type="CDD" id="cd07906">
    <property type="entry name" value="Adenylation_DNA_ligase_LigD_LigC"/>
    <property type="match status" value="1"/>
</dbReference>
<evidence type="ECO:0000259" key="22">
    <source>
        <dbReference type="PROSITE" id="PS50160"/>
    </source>
</evidence>
<evidence type="ECO:0000256" key="19">
    <source>
        <dbReference type="ARBA" id="ARBA00029943"/>
    </source>
</evidence>
<keyword evidence="8" id="KW-0547">Nucleotide-binding</keyword>
<dbReference type="PANTHER" id="PTHR42705:SF2">
    <property type="entry name" value="BIFUNCTIONAL NON-HOMOLOGOUS END JOINING PROTEIN LIGD"/>
    <property type="match status" value="1"/>
</dbReference>
<keyword evidence="7" id="KW-0479">Metal-binding</keyword>
<dbReference type="GO" id="GO:0005524">
    <property type="term" value="F:ATP binding"/>
    <property type="evidence" value="ECO:0007669"/>
    <property type="project" value="UniProtKB-KW"/>
</dbReference>
<evidence type="ECO:0000256" key="7">
    <source>
        <dbReference type="ARBA" id="ARBA00022723"/>
    </source>
</evidence>
<sequence length="852" mass="96986">MKLKEYQNKRNFQVTPEPEGREESSPSGRRFLIQKHAASRMHYDLRLELGGVLKSWALPKGPSLDPGQKRLAVHVEDHPLEYGAFEGTIPKHEYGGGTVMLWDEGVWIPDGDPEEDYRKGRMHLEIQGEKLRGKWLLFKMGGQKAENDKNWLFVKSKDAYADAAPDGLLEMDRSVSTGRSMEQIAADAEPGPKHAQIDPPSVTPTAQENTRTDAMPDTVHPQLPTLVDVPPEGDRWFHEIKYDGYRIIAFLKPGSIRLVSRNGKDWTSRLLSLVHALSEFPVSDAVIDGEVVIQMADGTTSFQALQNSFEGEKKTGTLLYYVFDLLYCEGHDLSKNTLQERKNRLRKLFDKMPSGSVVRFSDHVAGSGPLVYEHACRIALEGIISKDSLSPYQQKRSRRWLKIKCQQRQEFVIGGYTEPAGSRVAFGALLLGVYDEEENFRYCGKVGTGFNQRELISLKKSMSGLERKHTPFINPPKGAEARNVHWIDPKLVAEVSFTGWTREELLRHPAYKGLREDKSPLEIRRETQRPRHDVLDENSEPEQLEQGQSSTSPSPPKTSPKQIRLTNAERVYYPELGITKADLAGYYQRISEHILPYLIRRPLSLLRCPRGRGRECFYQKHFSESLPKYVREIPIQEKKSVEKYIVIDDIHGLVSLVQLGVLEFHPWNAREDQIEKPDLIIMDLDPAPDVELAQVVEGTVLLRDFLDSIGLKSFLKTSGGKGFHVVVPLVRRTGWDEVKAFARNAALRMTKMYPDRFVATVSKKKREGKIFIDYLRNGRGATSIAPYSTRAKTGAPISTPLRWEELTPQTAPDKYRIDNIEQRLARLRTDPWEDYFNTSQSITKSMEKKVEP</sequence>
<keyword evidence="16" id="KW-0234">DNA repair</keyword>
<evidence type="ECO:0000256" key="6">
    <source>
        <dbReference type="ARBA" id="ARBA00022722"/>
    </source>
</evidence>
<dbReference type="Pfam" id="PF01068">
    <property type="entry name" value="DNA_ligase_A_M"/>
    <property type="match status" value="1"/>
</dbReference>
<evidence type="ECO:0000256" key="13">
    <source>
        <dbReference type="ARBA" id="ARBA00022932"/>
    </source>
</evidence>
<evidence type="ECO:0000256" key="17">
    <source>
        <dbReference type="ARBA" id="ARBA00023211"/>
    </source>
</evidence>
<keyword evidence="10" id="KW-0378">Hydrolase</keyword>
<dbReference type="PANTHER" id="PTHR42705">
    <property type="entry name" value="BIFUNCTIONAL NON-HOMOLOGOUS END JOINING PROTEIN LIGD"/>
    <property type="match status" value="1"/>
</dbReference>
<dbReference type="InterPro" id="IPR012310">
    <property type="entry name" value="DNA_ligase_ATP-dep_cent"/>
</dbReference>
<keyword evidence="12" id="KW-0067">ATP-binding</keyword>
<evidence type="ECO:0000256" key="5">
    <source>
        <dbReference type="ARBA" id="ARBA00022695"/>
    </source>
</evidence>
<dbReference type="Pfam" id="PF04679">
    <property type="entry name" value="DNA_ligase_A_C"/>
    <property type="match status" value="1"/>
</dbReference>
<dbReference type="InterPro" id="IPR014143">
    <property type="entry name" value="NHEJ_ligase_prk"/>
</dbReference>
<dbReference type="STRING" id="617002.SAMN05660653_02220"/>
<dbReference type="GO" id="GO:0003910">
    <property type="term" value="F:DNA ligase (ATP) activity"/>
    <property type="evidence" value="ECO:0007669"/>
    <property type="project" value="UniProtKB-EC"/>
</dbReference>
<dbReference type="GO" id="GO:0003677">
    <property type="term" value="F:DNA binding"/>
    <property type="evidence" value="ECO:0007669"/>
    <property type="project" value="UniProtKB-KW"/>
</dbReference>
<gene>
    <name evidence="23" type="ORF">SAMN05660653_02220</name>
</gene>
<dbReference type="GO" id="GO:0003887">
    <property type="term" value="F:DNA-directed DNA polymerase activity"/>
    <property type="evidence" value="ECO:0007669"/>
    <property type="project" value="UniProtKB-KW"/>
</dbReference>
<comment type="cofactor">
    <cofactor evidence="1">
        <name>Mn(2+)</name>
        <dbReference type="ChEBI" id="CHEBI:29035"/>
    </cofactor>
</comment>
<accession>A0A1G6DK07</accession>
<feature type="region of interest" description="Disordered" evidence="21">
    <location>
        <begin position="518"/>
        <end position="564"/>
    </location>
</feature>
<protein>
    <recommendedName>
        <fullName evidence="2">DNA ligase (ATP)</fullName>
        <ecNumber evidence="2">6.5.1.1</ecNumber>
    </recommendedName>
    <alternativeName>
        <fullName evidence="19">NHEJ DNA polymerase</fullName>
    </alternativeName>
</protein>
<dbReference type="GO" id="GO:0004527">
    <property type="term" value="F:exonuclease activity"/>
    <property type="evidence" value="ECO:0007669"/>
    <property type="project" value="UniProtKB-KW"/>
</dbReference>
<evidence type="ECO:0000256" key="16">
    <source>
        <dbReference type="ARBA" id="ARBA00023204"/>
    </source>
</evidence>
<evidence type="ECO:0000256" key="15">
    <source>
        <dbReference type="ARBA" id="ARBA00023172"/>
    </source>
</evidence>
<dbReference type="EC" id="6.5.1.1" evidence="2"/>
<dbReference type="Gene3D" id="2.40.50.140">
    <property type="entry name" value="Nucleic acid-binding proteins"/>
    <property type="match status" value="1"/>
</dbReference>
<keyword evidence="15" id="KW-0233">DNA recombination</keyword>
<dbReference type="Gene3D" id="3.90.920.10">
    <property type="entry name" value="DNA primase, PRIM domain"/>
    <property type="match status" value="1"/>
</dbReference>
<dbReference type="InterPro" id="IPR014144">
    <property type="entry name" value="LigD_PE_domain"/>
</dbReference>
<feature type="region of interest" description="Disordered" evidence="21">
    <location>
        <begin position="1"/>
        <end position="29"/>
    </location>
</feature>
<dbReference type="NCBIfam" id="TIGR02778">
    <property type="entry name" value="ligD_pol"/>
    <property type="match status" value="1"/>
</dbReference>
<dbReference type="Pfam" id="PF21686">
    <property type="entry name" value="LigD_Prim-Pol"/>
    <property type="match status" value="1"/>
</dbReference>
<evidence type="ECO:0000256" key="11">
    <source>
        <dbReference type="ARBA" id="ARBA00022839"/>
    </source>
</evidence>
<keyword evidence="3" id="KW-0436">Ligase</keyword>
<evidence type="ECO:0000256" key="3">
    <source>
        <dbReference type="ARBA" id="ARBA00022598"/>
    </source>
</evidence>
<dbReference type="InterPro" id="IPR012309">
    <property type="entry name" value="DNA_ligase_ATP-dep_C"/>
</dbReference>
<dbReference type="SUPFAM" id="SSF50249">
    <property type="entry name" value="Nucleic acid-binding proteins"/>
    <property type="match status" value="1"/>
</dbReference>
<dbReference type="Proteomes" id="UP000198771">
    <property type="component" value="Unassembled WGS sequence"/>
</dbReference>
<dbReference type="GO" id="GO:0006281">
    <property type="term" value="P:DNA repair"/>
    <property type="evidence" value="ECO:0007669"/>
    <property type="project" value="UniProtKB-KW"/>
</dbReference>
<keyword evidence="24" id="KW-1185">Reference proteome</keyword>
<dbReference type="PROSITE" id="PS50160">
    <property type="entry name" value="DNA_LIGASE_A3"/>
    <property type="match status" value="1"/>
</dbReference>
<organism evidence="23 24">
    <name type="scientific">Desulfonatronum thiosulfatophilum</name>
    <dbReference type="NCBI Taxonomy" id="617002"/>
    <lineage>
        <taxon>Bacteria</taxon>
        <taxon>Pseudomonadati</taxon>
        <taxon>Thermodesulfobacteriota</taxon>
        <taxon>Desulfovibrionia</taxon>
        <taxon>Desulfovibrionales</taxon>
        <taxon>Desulfonatronaceae</taxon>
        <taxon>Desulfonatronum</taxon>
    </lineage>
</organism>
<evidence type="ECO:0000256" key="8">
    <source>
        <dbReference type="ARBA" id="ARBA00022741"/>
    </source>
</evidence>
<evidence type="ECO:0000256" key="9">
    <source>
        <dbReference type="ARBA" id="ARBA00022763"/>
    </source>
</evidence>
<dbReference type="GO" id="GO:0006310">
    <property type="term" value="P:DNA recombination"/>
    <property type="evidence" value="ECO:0007669"/>
    <property type="project" value="UniProtKB-KW"/>
</dbReference>
<comment type="catalytic activity">
    <reaction evidence="20">
        <text>ATP + (deoxyribonucleotide)n-3'-hydroxyl + 5'-phospho-(deoxyribonucleotide)m = (deoxyribonucleotide)n+m + AMP + diphosphate.</text>
        <dbReference type="EC" id="6.5.1.1"/>
    </reaction>
</comment>
<evidence type="ECO:0000256" key="14">
    <source>
        <dbReference type="ARBA" id="ARBA00023125"/>
    </source>
</evidence>
<evidence type="ECO:0000313" key="23">
    <source>
        <dbReference type="EMBL" id="SDB45527.1"/>
    </source>
</evidence>
<keyword evidence="4" id="KW-0808">Transferase</keyword>
<dbReference type="NCBIfam" id="TIGR02776">
    <property type="entry name" value="NHEJ_ligase_prk"/>
    <property type="match status" value="1"/>
</dbReference>
<dbReference type="CDD" id="cd04862">
    <property type="entry name" value="PaeLigD_Pol_like"/>
    <property type="match status" value="1"/>
</dbReference>